<dbReference type="STRING" id="1280514.AXFE_05960"/>
<dbReference type="AlphaFoldDB" id="A0A0D8HN33"/>
<proteinExistence type="predicted"/>
<dbReference type="EMBL" id="JXYS01000014">
    <property type="protein sequence ID" value="KJF18516.1"/>
    <property type="molecule type" value="Genomic_DNA"/>
</dbReference>
<organism evidence="1 2">
    <name type="scientific">Acidithrix ferrooxidans</name>
    <dbReference type="NCBI Taxonomy" id="1280514"/>
    <lineage>
        <taxon>Bacteria</taxon>
        <taxon>Bacillati</taxon>
        <taxon>Actinomycetota</taxon>
        <taxon>Acidimicrobiia</taxon>
        <taxon>Acidimicrobiales</taxon>
        <taxon>Acidimicrobiaceae</taxon>
        <taxon>Acidithrix</taxon>
    </lineage>
</organism>
<sequence length="95" mass="10865">MRQFVLLLDEEGKRVEVILSIPKLFTSPISHHRGHCEMTVWRIRQQRIYSKWASCRSSAAKATMISGVSMARFRRPTETCLRMPVSTSRVTASLG</sequence>
<comment type="caution">
    <text evidence="1">The sequence shown here is derived from an EMBL/GenBank/DDBJ whole genome shotgun (WGS) entry which is preliminary data.</text>
</comment>
<evidence type="ECO:0000313" key="2">
    <source>
        <dbReference type="Proteomes" id="UP000032360"/>
    </source>
</evidence>
<keyword evidence="2" id="KW-1185">Reference proteome</keyword>
<reference evidence="1 2" key="1">
    <citation type="submission" date="2015-01" db="EMBL/GenBank/DDBJ databases">
        <title>Draft genome of the acidophilic iron oxidizer Acidithrix ferrooxidans strain Py-F3.</title>
        <authorList>
            <person name="Poehlein A."/>
            <person name="Eisen S."/>
            <person name="Schloemann M."/>
            <person name="Johnson B.D."/>
            <person name="Daniel R."/>
            <person name="Muehling M."/>
        </authorList>
    </citation>
    <scope>NUCLEOTIDE SEQUENCE [LARGE SCALE GENOMIC DNA]</scope>
    <source>
        <strain evidence="1 2">Py-F3</strain>
    </source>
</reference>
<name>A0A0D8HN33_9ACTN</name>
<dbReference type="Proteomes" id="UP000032360">
    <property type="component" value="Unassembled WGS sequence"/>
</dbReference>
<accession>A0A0D8HN33</accession>
<gene>
    <name evidence="1" type="ORF">AXFE_05960</name>
</gene>
<protein>
    <submittedName>
        <fullName evidence="1">Uncharacterized protein</fullName>
    </submittedName>
</protein>
<evidence type="ECO:0000313" key="1">
    <source>
        <dbReference type="EMBL" id="KJF18516.1"/>
    </source>
</evidence>